<reference evidence="3" key="1">
    <citation type="journal article" date="2019" name="Int. J. Syst. Evol. Microbiol.">
        <title>The Global Catalogue of Microorganisms (GCM) 10K type strain sequencing project: providing services to taxonomists for standard genome sequencing and annotation.</title>
        <authorList>
            <consortium name="The Broad Institute Genomics Platform"/>
            <consortium name="The Broad Institute Genome Sequencing Center for Infectious Disease"/>
            <person name="Wu L."/>
            <person name="Ma J."/>
        </authorList>
    </citation>
    <scope>NUCLEOTIDE SEQUENCE [LARGE SCALE GENOMIC DNA]</scope>
    <source>
        <strain evidence="3">CGMCC 1.15439</strain>
    </source>
</reference>
<sequence length="148" mass="16591">MSETTKVDLYRSCRIEQFPHGLMRDEQPVPGVLYPDFYPKTLKSGDVRNADVDLKTKEGVEWVMPGGGTSLFDRAAVFTAPGWLSFEIPDSTPIPDSLVVKNTGYNKRFKATHYQIEAKEMMTKEAMKGALDNFARNAIARSVELSRA</sequence>
<dbReference type="EMBL" id="BMJA01000002">
    <property type="protein sequence ID" value="GGA38452.1"/>
    <property type="molecule type" value="Genomic_DNA"/>
</dbReference>
<gene>
    <name evidence="2" type="ORF">GCM10010981_29570</name>
</gene>
<proteinExistence type="predicted"/>
<protein>
    <recommendedName>
        <fullName evidence="1">Tse2 ADP-ribosyltransferase toxin domain-containing protein</fullName>
    </recommendedName>
</protein>
<organism evidence="2 3">
    <name type="scientific">Dyella nitratireducens</name>
    <dbReference type="NCBI Taxonomy" id="1849580"/>
    <lineage>
        <taxon>Bacteria</taxon>
        <taxon>Pseudomonadati</taxon>
        <taxon>Pseudomonadota</taxon>
        <taxon>Gammaproteobacteria</taxon>
        <taxon>Lysobacterales</taxon>
        <taxon>Rhodanobacteraceae</taxon>
        <taxon>Dyella</taxon>
    </lineage>
</organism>
<evidence type="ECO:0000259" key="1">
    <source>
        <dbReference type="Pfam" id="PF18648"/>
    </source>
</evidence>
<dbReference type="InterPro" id="IPR041018">
    <property type="entry name" value="ADPRTs_Tse2"/>
</dbReference>
<comment type="caution">
    <text evidence="2">The sequence shown here is derived from an EMBL/GenBank/DDBJ whole genome shotgun (WGS) entry which is preliminary data.</text>
</comment>
<accession>A0ABQ1G7W2</accession>
<keyword evidence="3" id="KW-1185">Reference proteome</keyword>
<dbReference type="Pfam" id="PF18648">
    <property type="entry name" value="ADPRTs_Tse2"/>
    <property type="match status" value="1"/>
</dbReference>
<evidence type="ECO:0000313" key="2">
    <source>
        <dbReference type="EMBL" id="GGA38452.1"/>
    </source>
</evidence>
<feature type="domain" description="Tse2 ADP-ribosyltransferase toxin" evidence="1">
    <location>
        <begin position="25"/>
        <end position="142"/>
    </location>
</feature>
<name>A0ABQ1G7W2_9GAMM</name>
<evidence type="ECO:0000313" key="3">
    <source>
        <dbReference type="Proteomes" id="UP000620046"/>
    </source>
</evidence>
<dbReference type="RefSeq" id="WP_188795043.1">
    <property type="nucleotide sequence ID" value="NZ_BMJA01000002.1"/>
</dbReference>
<dbReference type="Proteomes" id="UP000620046">
    <property type="component" value="Unassembled WGS sequence"/>
</dbReference>